<sequence>MVVQISKHSGCKVIRNWSSSSHPHTTLSAPPPYAPPPRPPPKASSATPSPFTPLLARKHCCICVSSFFFDARETGAALIPLHGLEVPPVGDRRQRFQPPLTSTPAPPRPPSSSARREVRGDSTAHYRRASHRDWVCNHHATTLLRSWLRTAGTRGFLLLCLPMGYDWTWLIGENETGIFGTEMGVMGWGSGSLVLCSFILDCSCRFEMKMVMGMRGNGGKWFAAAGWRMSVLVC</sequence>
<feature type="region of interest" description="Disordered" evidence="1">
    <location>
        <begin position="88"/>
        <end position="122"/>
    </location>
</feature>
<dbReference type="AlphaFoldDB" id="A0A4D6M871"/>
<evidence type="ECO:0000313" key="3">
    <source>
        <dbReference type="Proteomes" id="UP000501690"/>
    </source>
</evidence>
<name>A0A4D6M871_VIGUN</name>
<feature type="region of interest" description="Disordered" evidence="1">
    <location>
        <begin position="16"/>
        <end position="49"/>
    </location>
</feature>
<evidence type="ECO:0000313" key="2">
    <source>
        <dbReference type="EMBL" id="QCD96591.1"/>
    </source>
</evidence>
<dbReference type="EMBL" id="CP039350">
    <property type="protein sequence ID" value="QCD96591.1"/>
    <property type="molecule type" value="Genomic_DNA"/>
</dbReference>
<protein>
    <submittedName>
        <fullName evidence="2">Uncharacterized protein</fullName>
    </submittedName>
</protein>
<dbReference type="Proteomes" id="UP000501690">
    <property type="component" value="Linkage Group LG6"/>
</dbReference>
<reference evidence="2 3" key="1">
    <citation type="submission" date="2019-04" db="EMBL/GenBank/DDBJ databases">
        <title>An improved genome assembly and genetic linkage map for asparagus bean, Vigna unguiculata ssp. sesquipedialis.</title>
        <authorList>
            <person name="Xia Q."/>
            <person name="Zhang R."/>
            <person name="Dong Y."/>
        </authorList>
    </citation>
    <scope>NUCLEOTIDE SEQUENCE [LARGE SCALE GENOMIC DNA]</scope>
    <source>
        <tissue evidence="2">Leaf</tissue>
    </source>
</reference>
<organism evidence="2 3">
    <name type="scientific">Vigna unguiculata</name>
    <name type="common">Cowpea</name>
    <dbReference type="NCBI Taxonomy" id="3917"/>
    <lineage>
        <taxon>Eukaryota</taxon>
        <taxon>Viridiplantae</taxon>
        <taxon>Streptophyta</taxon>
        <taxon>Embryophyta</taxon>
        <taxon>Tracheophyta</taxon>
        <taxon>Spermatophyta</taxon>
        <taxon>Magnoliopsida</taxon>
        <taxon>eudicotyledons</taxon>
        <taxon>Gunneridae</taxon>
        <taxon>Pentapetalae</taxon>
        <taxon>rosids</taxon>
        <taxon>fabids</taxon>
        <taxon>Fabales</taxon>
        <taxon>Fabaceae</taxon>
        <taxon>Papilionoideae</taxon>
        <taxon>50 kb inversion clade</taxon>
        <taxon>NPAAA clade</taxon>
        <taxon>indigoferoid/millettioid clade</taxon>
        <taxon>Phaseoleae</taxon>
        <taxon>Vigna</taxon>
    </lineage>
</organism>
<accession>A0A4D6M871</accession>
<proteinExistence type="predicted"/>
<keyword evidence="3" id="KW-1185">Reference proteome</keyword>
<gene>
    <name evidence="2" type="ORF">DEO72_LG6g1297</name>
</gene>
<feature type="compositionally biased region" description="Pro residues" evidence="1">
    <location>
        <begin position="29"/>
        <end position="42"/>
    </location>
</feature>
<evidence type="ECO:0000256" key="1">
    <source>
        <dbReference type="SAM" id="MobiDB-lite"/>
    </source>
</evidence>